<reference evidence="1" key="2">
    <citation type="submission" date="2021-03" db="EMBL/GenBank/DDBJ databases">
        <authorList>
            <person name="Artuso I."/>
            <person name="Turrini P."/>
            <person name="Pirolo M."/>
            <person name="Lugli G.A."/>
            <person name="Ventura M."/>
            <person name="Visca P."/>
        </authorList>
    </citation>
    <scope>NUCLEOTIDE SEQUENCE</scope>
    <source>
        <strain evidence="1">LMG 26462</strain>
    </source>
</reference>
<dbReference type="InterPro" id="IPR045441">
    <property type="entry name" value="DUF6506"/>
</dbReference>
<proteinExistence type="predicted"/>
<dbReference type="Pfam" id="PF20116">
    <property type="entry name" value="DUF6506"/>
    <property type="match status" value="2"/>
</dbReference>
<accession>A0A9X1ACP4</accession>
<name>A0A9X1ACP4_9HYPH</name>
<gene>
    <name evidence="1" type="ORF">J1C56_17220</name>
</gene>
<sequence length="206" mass="21225">MMRIDKALIYEAPGADPTIDRSVLDTPDGKITIVAVGDPIQAPAVAHELAAHGAKLIELCGGISPAWRPKVSAVVGPDVQVSSVTFGIESLQPAAAYNQAFIDGKPPLAAFIILKTDAEPDQDRLVTVFPPLETHFVRVPDGASAAKVAADLAQAGFGLIELYGGFSTEDATAVIEAVDGLAPVGVGSFALDALQPVYRAATGRAA</sequence>
<keyword evidence="2" id="KW-1185">Reference proteome</keyword>
<protein>
    <submittedName>
        <fullName evidence="1">Uncharacterized protein</fullName>
    </submittedName>
</protein>
<comment type="caution">
    <text evidence="1">The sequence shown here is derived from an EMBL/GenBank/DDBJ whole genome shotgun (WGS) entry which is preliminary data.</text>
</comment>
<organism evidence="1 2">
    <name type="scientific">Aminobacter anthyllidis</name>
    <dbReference type="NCBI Taxonomy" id="1035067"/>
    <lineage>
        <taxon>Bacteria</taxon>
        <taxon>Pseudomonadati</taxon>
        <taxon>Pseudomonadota</taxon>
        <taxon>Alphaproteobacteria</taxon>
        <taxon>Hyphomicrobiales</taxon>
        <taxon>Phyllobacteriaceae</taxon>
        <taxon>Aminobacter</taxon>
    </lineage>
</organism>
<dbReference type="EMBL" id="JAFLWW010000005">
    <property type="protein sequence ID" value="MBT1157334.1"/>
    <property type="molecule type" value="Genomic_DNA"/>
</dbReference>
<dbReference type="AlphaFoldDB" id="A0A9X1ACP4"/>
<reference evidence="1" key="1">
    <citation type="journal article" date="2021" name="Microorganisms">
        <title>Phylogenomic Reconstruction and Metabolic Potential of the Genus Aminobacter.</title>
        <authorList>
            <person name="Artuso I."/>
            <person name="Turrini P."/>
            <person name="Pirolo M."/>
            <person name="Lugli G.A."/>
            <person name="Ventura M."/>
            <person name="Visca P."/>
        </authorList>
    </citation>
    <scope>NUCLEOTIDE SEQUENCE</scope>
    <source>
        <strain evidence="1">LMG 26462</strain>
    </source>
</reference>
<dbReference type="Proteomes" id="UP001138921">
    <property type="component" value="Unassembled WGS sequence"/>
</dbReference>
<evidence type="ECO:0000313" key="2">
    <source>
        <dbReference type="Proteomes" id="UP001138921"/>
    </source>
</evidence>
<evidence type="ECO:0000313" key="1">
    <source>
        <dbReference type="EMBL" id="MBT1157334.1"/>
    </source>
</evidence>